<reference evidence="2" key="2">
    <citation type="submission" date="2023-01" db="EMBL/GenBank/DDBJ databases">
        <authorList>
            <person name="Sun Q."/>
            <person name="Evtushenko L."/>
        </authorList>
    </citation>
    <scope>NUCLEOTIDE SEQUENCE</scope>
    <source>
        <strain evidence="2">VKM Ac-1069</strain>
    </source>
</reference>
<evidence type="ECO:0000313" key="3">
    <source>
        <dbReference type="Proteomes" id="UP001143463"/>
    </source>
</evidence>
<comment type="caution">
    <text evidence="2">The sequence shown here is derived from an EMBL/GenBank/DDBJ whole genome shotgun (WGS) entry which is preliminary data.</text>
</comment>
<proteinExistence type="predicted"/>
<evidence type="ECO:0000313" key="2">
    <source>
        <dbReference type="EMBL" id="GLL13379.1"/>
    </source>
</evidence>
<dbReference type="InterPro" id="IPR001387">
    <property type="entry name" value="Cro/C1-type_HTH"/>
</dbReference>
<reference evidence="2" key="1">
    <citation type="journal article" date="2014" name="Int. J. Syst. Evol. Microbiol.">
        <title>Complete genome sequence of Corynebacterium casei LMG S-19264T (=DSM 44701T), isolated from a smear-ripened cheese.</title>
        <authorList>
            <consortium name="US DOE Joint Genome Institute (JGI-PGF)"/>
            <person name="Walter F."/>
            <person name="Albersmeier A."/>
            <person name="Kalinowski J."/>
            <person name="Ruckert C."/>
        </authorList>
    </citation>
    <scope>NUCLEOTIDE SEQUENCE</scope>
    <source>
        <strain evidence="2">VKM Ac-1069</strain>
    </source>
</reference>
<name>A0A9W6NXZ1_9PSEU</name>
<dbReference type="Gene3D" id="1.10.260.40">
    <property type="entry name" value="lambda repressor-like DNA-binding domains"/>
    <property type="match status" value="1"/>
</dbReference>
<sequence length="278" mass="31550">MAYGLGLRPAALRYHAQLPCAKVTAVVEDEGDWASELAAQIGQRVLHFRQWHKPKLSVQVVADRCAAAGHPLDRSVIAKIEKGQRRTVTVADILALAAALEVTPVALIFPLGEQEEFQVLPNRRVTTWRAVQYFIGDSNSVDWRGDISLRERGQLVKAEPAEWEKRSGTWLIAAWRRHDEYAEQWESATQTALRIIREVEEAEELPENLAIRLPETADWESAKGRAEDMLLLQQAHIHSLVRAIARLRDEIREAGFKPPRIHDRYLADAVFGYEEDPE</sequence>
<accession>A0A9W6NXZ1</accession>
<dbReference type="EMBL" id="BSFQ01000021">
    <property type="protein sequence ID" value="GLL13379.1"/>
    <property type="molecule type" value="Genomic_DNA"/>
</dbReference>
<protein>
    <recommendedName>
        <fullName evidence="1">HTH cro/C1-type domain-containing protein</fullName>
    </recommendedName>
</protein>
<feature type="domain" description="HTH cro/C1-type" evidence="1">
    <location>
        <begin position="72"/>
        <end position="107"/>
    </location>
</feature>
<dbReference type="PROSITE" id="PS50943">
    <property type="entry name" value="HTH_CROC1"/>
    <property type="match status" value="1"/>
</dbReference>
<dbReference type="Proteomes" id="UP001143463">
    <property type="component" value="Unassembled WGS sequence"/>
</dbReference>
<evidence type="ECO:0000259" key="1">
    <source>
        <dbReference type="PROSITE" id="PS50943"/>
    </source>
</evidence>
<dbReference type="InterPro" id="IPR010982">
    <property type="entry name" value="Lambda_DNA-bd_dom_sf"/>
</dbReference>
<keyword evidence="3" id="KW-1185">Reference proteome</keyword>
<organism evidence="2 3">
    <name type="scientific">Pseudonocardia halophobica</name>
    <dbReference type="NCBI Taxonomy" id="29401"/>
    <lineage>
        <taxon>Bacteria</taxon>
        <taxon>Bacillati</taxon>
        <taxon>Actinomycetota</taxon>
        <taxon>Actinomycetes</taxon>
        <taxon>Pseudonocardiales</taxon>
        <taxon>Pseudonocardiaceae</taxon>
        <taxon>Pseudonocardia</taxon>
    </lineage>
</organism>
<dbReference type="GO" id="GO:0003677">
    <property type="term" value="F:DNA binding"/>
    <property type="evidence" value="ECO:0007669"/>
    <property type="project" value="InterPro"/>
</dbReference>
<dbReference type="SUPFAM" id="SSF47413">
    <property type="entry name" value="lambda repressor-like DNA-binding domains"/>
    <property type="match status" value="1"/>
</dbReference>
<gene>
    <name evidence="2" type="ORF">GCM10017577_45220</name>
</gene>
<dbReference type="AlphaFoldDB" id="A0A9W6NXZ1"/>